<feature type="coiled-coil region" evidence="6">
    <location>
        <begin position="66"/>
        <end position="93"/>
    </location>
</feature>
<organism evidence="7 8">
    <name type="scientific">Desmophyllum pertusum</name>
    <dbReference type="NCBI Taxonomy" id="174260"/>
    <lineage>
        <taxon>Eukaryota</taxon>
        <taxon>Metazoa</taxon>
        <taxon>Cnidaria</taxon>
        <taxon>Anthozoa</taxon>
        <taxon>Hexacorallia</taxon>
        <taxon>Scleractinia</taxon>
        <taxon>Caryophylliina</taxon>
        <taxon>Caryophylliidae</taxon>
        <taxon>Desmophyllum</taxon>
    </lineage>
</organism>
<evidence type="ECO:0000256" key="6">
    <source>
        <dbReference type="SAM" id="Coils"/>
    </source>
</evidence>
<dbReference type="Proteomes" id="UP001163046">
    <property type="component" value="Unassembled WGS sequence"/>
</dbReference>
<name>A0A9W9ZYV7_9CNID</name>
<evidence type="ECO:0000313" key="8">
    <source>
        <dbReference type="Proteomes" id="UP001163046"/>
    </source>
</evidence>
<comment type="cofactor">
    <cofactor evidence="1 4 5">
        <name>pyridoxal 5'-phosphate</name>
        <dbReference type="ChEBI" id="CHEBI:597326"/>
    </cofactor>
</comment>
<protein>
    <submittedName>
        <fullName evidence="7">Uncharacterized protein</fullName>
    </submittedName>
</protein>
<dbReference type="InterPro" id="IPR015424">
    <property type="entry name" value="PyrdxlP-dep_Trfase"/>
</dbReference>
<dbReference type="InterPro" id="IPR050477">
    <property type="entry name" value="GrpII_AminoAcid_Decarb"/>
</dbReference>
<evidence type="ECO:0000313" key="7">
    <source>
        <dbReference type="EMBL" id="KAJ7389689.1"/>
    </source>
</evidence>
<dbReference type="PANTHER" id="PTHR42735:SF4">
    <property type="entry name" value="PYRIDOXAL PHOSPHATE-DEPENDENT DECARBOXYLASE FAMILY PROTEIN"/>
    <property type="match status" value="1"/>
</dbReference>
<dbReference type="GO" id="GO:0019752">
    <property type="term" value="P:carboxylic acid metabolic process"/>
    <property type="evidence" value="ECO:0007669"/>
    <property type="project" value="InterPro"/>
</dbReference>
<evidence type="ECO:0000256" key="3">
    <source>
        <dbReference type="ARBA" id="ARBA00023239"/>
    </source>
</evidence>
<evidence type="ECO:0000256" key="4">
    <source>
        <dbReference type="PIRSR" id="PIRSR602129-50"/>
    </source>
</evidence>
<dbReference type="OrthoDB" id="2161780at2759"/>
<comment type="similarity">
    <text evidence="5">Belongs to the group II decarboxylase family.</text>
</comment>
<reference evidence="7" key="1">
    <citation type="submission" date="2023-01" db="EMBL/GenBank/DDBJ databases">
        <title>Genome assembly of the deep-sea coral Lophelia pertusa.</title>
        <authorList>
            <person name="Herrera S."/>
            <person name="Cordes E."/>
        </authorList>
    </citation>
    <scope>NUCLEOTIDE SEQUENCE</scope>
    <source>
        <strain evidence="7">USNM1676648</strain>
        <tissue evidence="7">Polyp</tissue>
    </source>
</reference>
<dbReference type="GO" id="GO:0016830">
    <property type="term" value="F:carbon-carbon lyase activity"/>
    <property type="evidence" value="ECO:0007669"/>
    <property type="project" value="InterPro"/>
</dbReference>
<dbReference type="AlphaFoldDB" id="A0A9W9ZYV7"/>
<keyword evidence="2 4" id="KW-0663">Pyridoxal phosphate</keyword>
<dbReference type="GO" id="GO:0030170">
    <property type="term" value="F:pyridoxal phosphate binding"/>
    <property type="evidence" value="ECO:0007669"/>
    <property type="project" value="InterPro"/>
</dbReference>
<evidence type="ECO:0000256" key="1">
    <source>
        <dbReference type="ARBA" id="ARBA00001933"/>
    </source>
</evidence>
<proteinExistence type="inferred from homology"/>
<dbReference type="InterPro" id="IPR015421">
    <property type="entry name" value="PyrdxlP-dep_Trfase_major"/>
</dbReference>
<dbReference type="EMBL" id="MU825426">
    <property type="protein sequence ID" value="KAJ7389689.1"/>
    <property type="molecule type" value="Genomic_DNA"/>
</dbReference>
<keyword evidence="3 5" id="KW-0456">Lyase</keyword>
<gene>
    <name evidence="7" type="ORF">OS493_029582</name>
</gene>
<feature type="modified residue" description="N6-(pyridoxal phosphate)lysine" evidence="4">
    <location>
        <position position="443"/>
    </location>
</feature>
<sequence length="515" mass="57304">MYSQQREVSSRGDHVQDTQKQWAALGAWFMGPKAENGEVFRDLLTQAIDTHIGFRRNYFPCDSPYVTDELREAASFQNAMKNLRSEMDNMQKELMNAVPCFSSRYKAHVRWDPVMPANLGYMSAMLFNHNNCSSETSTITCKFETEVGTDLCVMLGYDRNKCMGHLTSGGSVANIEAIWAARNVKFFPLGLQEALQMDDRLAEARGYKASFILFGSIFFSQRGEEAELVSGSKWELLNLDVDTILKMPSEVEDLTNLNHQQFMKIMSQYLYESVGVQEFVGRHKLTQSPCVIVPSTAHISLTKAVTILGLGRERLVTVSVDEDARMDPEELERILKEKLEHNIPVITVLAVMGTTEGSALDPLTDILELRQTFKMKGLNFGIHGDAAWGGYLCSMLQRDEPKDSHMQTTVEAGFVPEMYLSSYVHEQLSAMSQCETITIDPHKSGFCPFPGGALCYRDIKMNTFVENPTPVGYYHGDGMILGDIGIEGSKPGAAAAGVMLANRSAVEDPCLPNVA</sequence>
<comment type="caution">
    <text evidence="7">The sequence shown here is derived from an EMBL/GenBank/DDBJ whole genome shotgun (WGS) entry which is preliminary data.</text>
</comment>
<evidence type="ECO:0000256" key="2">
    <source>
        <dbReference type="ARBA" id="ARBA00022898"/>
    </source>
</evidence>
<keyword evidence="6" id="KW-0175">Coiled coil</keyword>
<dbReference type="Gene3D" id="3.40.640.10">
    <property type="entry name" value="Type I PLP-dependent aspartate aminotransferase-like (Major domain)"/>
    <property type="match status" value="1"/>
</dbReference>
<dbReference type="PANTHER" id="PTHR42735">
    <property type="match status" value="1"/>
</dbReference>
<dbReference type="SUPFAM" id="SSF53383">
    <property type="entry name" value="PLP-dependent transferases"/>
    <property type="match status" value="1"/>
</dbReference>
<dbReference type="InterPro" id="IPR002129">
    <property type="entry name" value="PyrdxlP-dep_de-COase"/>
</dbReference>
<evidence type="ECO:0000256" key="5">
    <source>
        <dbReference type="RuleBase" id="RU000382"/>
    </source>
</evidence>
<keyword evidence="8" id="KW-1185">Reference proteome</keyword>
<dbReference type="Pfam" id="PF00282">
    <property type="entry name" value="Pyridoxal_deC"/>
    <property type="match status" value="1"/>
</dbReference>
<accession>A0A9W9ZYV7</accession>